<keyword evidence="4" id="KW-0597">Phosphoprotein</keyword>
<dbReference type="Pfam" id="PF00672">
    <property type="entry name" value="HAMP"/>
    <property type="match status" value="1"/>
</dbReference>
<feature type="transmembrane region" description="Helical" evidence="11">
    <location>
        <begin position="12"/>
        <end position="34"/>
    </location>
</feature>
<keyword evidence="11" id="KW-0472">Membrane</keyword>
<evidence type="ECO:0000313" key="13">
    <source>
        <dbReference type="EMBL" id="GAA1862667.1"/>
    </source>
</evidence>
<keyword evidence="6 11" id="KW-0812">Transmembrane</keyword>
<feature type="compositionally biased region" description="Low complexity" evidence="10">
    <location>
        <begin position="718"/>
        <end position="730"/>
    </location>
</feature>
<evidence type="ECO:0000256" key="11">
    <source>
        <dbReference type="SAM" id="Phobius"/>
    </source>
</evidence>
<keyword evidence="9" id="KW-0902">Two-component regulatory system</keyword>
<dbReference type="Proteomes" id="UP001501094">
    <property type="component" value="Unassembled WGS sequence"/>
</dbReference>
<feature type="compositionally biased region" description="Low complexity" evidence="10">
    <location>
        <begin position="1040"/>
        <end position="1049"/>
    </location>
</feature>
<feature type="compositionally biased region" description="Low complexity" evidence="10">
    <location>
        <begin position="935"/>
        <end position="946"/>
    </location>
</feature>
<evidence type="ECO:0000256" key="10">
    <source>
        <dbReference type="SAM" id="MobiDB-lite"/>
    </source>
</evidence>
<reference evidence="13 14" key="1">
    <citation type="journal article" date="2019" name="Int. J. Syst. Evol. Microbiol.">
        <title>The Global Catalogue of Microorganisms (GCM) 10K type strain sequencing project: providing services to taxonomists for standard genome sequencing and annotation.</title>
        <authorList>
            <consortium name="The Broad Institute Genomics Platform"/>
            <consortium name="The Broad Institute Genome Sequencing Center for Infectious Disease"/>
            <person name="Wu L."/>
            <person name="Ma J."/>
        </authorList>
    </citation>
    <scope>NUCLEOTIDE SEQUENCE [LARGE SCALE GENOMIC DNA]</scope>
    <source>
        <strain evidence="13 14">JCM 14326</strain>
    </source>
</reference>
<dbReference type="InterPro" id="IPR003594">
    <property type="entry name" value="HATPase_dom"/>
</dbReference>
<feature type="region of interest" description="Disordered" evidence="10">
    <location>
        <begin position="765"/>
        <end position="791"/>
    </location>
</feature>
<dbReference type="EC" id="2.7.13.3" evidence="3"/>
<feature type="region of interest" description="Disordered" evidence="10">
    <location>
        <begin position="969"/>
        <end position="1026"/>
    </location>
</feature>
<protein>
    <recommendedName>
        <fullName evidence="3">histidine kinase</fullName>
        <ecNumber evidence="3">2.7.13.3</ecNumber>
    </recommendedName>
</protein>
<sequence length="1358" mass="143242">MFRRLGVRGKVLATLVVPALVMIIAASFITWTAIERALTAQQTAELVEALELQDDAGTAFAQERALMILASADCPSGDEPCQAERAKMLLVNGTPEEKNGEPVKNKDGEIKYALPSAQEMTTAALDKRDQQFKSLSTNFLDPRVQAAIDQAIYDRTEVAEVQGKVRDGQIAEGTVTKAYNIFIDDSVNVMTQLADTTADRDLGERIRAHQLLDELMLTNTYERPLISNLITQAVVAQEKDEELNPAYELRALNEITLGNIQFNQTNEALDKLPGESQAPPMDGSLGTVRDILLQGGGVEGVLNQRALIPAFATESDAWVQEARVVRDGVRQDALRLAQAQAQEAFNQALVTGGIAVGALAFSIITALVIARRLVSPLRRLTQAAGVVRDRLPTLVEQVSVPGQGPTMNLDPISVESSDEIGQLAAAFNDVNRTTIEVAREQAALRGSIAEMFVNVARRDQVLLNRQLAFLDDLERSEEDPTTLSNLFRLDHLATRMRRNAESLLVLAGIDSGRRVRQPMPVSDVIRTASSEIELYDRVRLNLVTDPMMLGHNALNAAHLLAELLENATNFSEPHTPVEVATERTEEFVTVTVRDHGLGMTPEEIAEANSKVASHAASDAVGAQRLGLFVVGRLADRLGASVEFATGSDGNGTIVTVRFPAVLFLPDSSMPLPQPTDPLEASTQAAAARMGGGAPNGAPVSPVAPAAPGTTSFPGIESAPPAQRPQVAAPAAAFQTPAPMTGAMQQAEPPLAVPVDLDALTDGTTALGMPRRRQSPAANSQATGMQTTPTGSIVLPELQTPQLGDVQSEEAGWTPPQEVSRGRSLPSRATAKKQQEDLATTSTPVFEETSPAPVNVDQRSALFSSFRSLSNADGGDSQSLQLDPVAADPASLPGGPDTDIMRFPAAGGSRPPTSAVPTAARPMTAAQPQVRPGHVPPSAAFGAEPFGPGEGESYEALPAFEELMQDLPSRRSVRDLKAPPAGKRGLFGRRPGQPATGELRAYQPEGGPFADQAPIGALPQEAPVPSGADVATAGVAAAAGYAAGSHAGSAPTSPPAPQEETYQRGYQEGYQRALEETRAHAVVPAPGAYDAPDVPDALTVPRAPVQPPAPATSPLDPRSSRVLVAGPATEAVPMPPADATRPPVAERAPAPAARVPATETPAPISLPSSAPARPESRDSAGTGAVYDPSSYGEPAPLARHTAGADSDGQNPLDPSYVRDSVEARSEWMASATLYEEMTSLLNRGAYQEDDVKSASLYEPESVAAAPATAPAGLTRRERGASGTGADPVSDGKHSARIERDPEQLRSRLSAFQSATARGREEAVDQSGTEHDPGTNYDGGDSTWSLSTMNDVPDSAPQSR</sequence>
<accession>A0ABN2NCA9</accession>
<keyword evidence="14" id="KW-1185">Reference proteome</keyword>
<dbReference type="PANTHER" id="PTHR45436:SF5">
    <property type="entry name" value="SENSOR HISTIDINE KINASE TRCS"/>
    <property type="match status" value="1"/>
</dbReference>
<dbReference type="CDD" id="cd06225">
    <property type="entry name" value="HAMP"/>
    <property type="match status" value="1"/>
</dbReference>
<evidence type="ECO:0000256" key="8">
    <source>
        <dbReference type="ARBA" id="ARBA00022989"/>
    </source>
</evidence>
<dbReference type="InterPro" id="IPR005467">
    <property type="entry name" value="His_kinase_dom"/>
</dbReference>
<dbReference type="PROSITE" id="PS50109">
    <property type="entry name" value="HIS_KIN"/>
    <property type="match status" value="1"/>
</dbReference>
<evidence type="ECO:0000256" key="6">
    <source>
        <dbReference type="ARBA" id="ARBA00022692"/>
    </source>
</evidence>
<feature type="compositionally biased region" description="Low complexity" evidence="10">
    <location>
        <begin position="1138"/>
        <end position="1172"/>
    </location>
</feature>
<evidence type="ECO:0000256" key="1">
    <source>
        <dbReference type="ARBA" id="ARBA00000085"/>
    </source>
</evidence>
<name>A0ABN2NCA9_9MICO</name>
<feature type="region of interest" description="Disordered" evidence="10">
    <location>
        <begin position="672"/>
        <end position="730"/>
    </location>
</feature>
<evidence type="ECO:0000256" key="2">
    <source>
        <dbReference type="ARBA" id="ARBA00004370"/>
    </source>
</evidence>
<feature type="domain" description="Histidine kinase" evidence="12">
    <location>
        <begin position="493"/>
        <end position="662"/>
    </location>
</feature>
<evidence type="ECO:0000256" key="7">
    <source>
        <dbReference type="ARBA" id="ARBA00022777"/>
    </source>
</evidence>
<feature type="region of interest" description="Disordered" evidence="10">
    <location>
        <begin position="900"/>
        <end position="952"/>
    </location>
</feature>
<dbReference type="InterPro" id="IPR036890">
    <property type="entry name" value="HATPase_C_sf"/>
</dbReference>
<keyword evidence="8 11" id="KW-1133">Transmembrane helix</keyword>
<feature type="compositionally biased region" description="Basic and acidic residues" evidence="10">
    <location>
        <begin position="1288"/>
        <end position="1304"/>
    </location>
</feature>
<proteinExistence type="predicted"/>
<keyword evidence="5" id="KW-0808">Transferase</keyword>
<comment type="caution">
    <text evidence="13">The sequence shown here is derived from an EMBL/GenBank/DDBJ whole genome shotgun (WGS) entry which is preliminary data.</text>
</comment>
<dbReference type="Pfam" id="PF02518">
    <property type="entry name" value="HATPase_c"/>
    <property type="match status" value="1"/>
</dbReference>
<evidence type="ECO:0000256" key="3">
    <source>
        <dbReference type="ARBA" id="ARBA00012438"/>
    </source>
</evidence>
<dbReference type="SUPFAM" id="SSF55874">
    <property type="entry name" value="ATPase domain of HSP90 chaperone/DNA topoisomerase II/histidine kinase"/>
    <property type="match status" value="1"/>
</dbReference>
<organism evidence="13 14">
    <name type="scientific">Myceligenerans crystallogenes</name>
    <dbReference type="NCBI Taxonomy" id="316335"/>
    <lineage>
        <taxon>Bacteria</taxon>
        <taxon>Bacillati</taxon>
        <taxon>Actinomycetota</taxon>
        <taxon>Actinomycetes</taxon>
        <taxon>Micrococcales</taxon>
        <taxon>Promicromonosporaceae</taxon>
        <taxon>Myceligenerans</taxon>
    </lineage>
</organism>
<dbReference type="InterPro" id="IPR003660">
    <property type="entry name" value="HAMP_dom"/>
</dbReference>
<feature type="region of interest" description="Disordered" evidence="10">
    <location>
        <begin position="1259"/>
        <end position="1358"/>
    </location>
</feature>
<feature type="region of interest" description="Disordered" evidence="10">
    <location>
        <begin position="804"/>
        <end position="852"/>
    </location>
</feature>
<dbReference type="EMBL" id="BAAANL010000004">
    <property type="protein sequence ID" value="GAA1862667.1"/>
    <property type="molecule type" value="Genomic_DNA"/>
</dbReference>
<evidence type="ECO:0000256" key="9">
    <source>
        <dbReference type="ARBA" id="ARBA00023012"/>
    </source>
</evidence>
<evidence type="ECO:0000256" key="4">
    <source>
        <dbReference type="ARBA" id="ARBA00022553"/>
    </source>
</evidence>
<evidence type="ECO:0000259" key="12">
    <source>
        <dbReference type="PROSITE" id="PS50109"/>
    </source>
</evidence>
<evidence type="ECO:0000256" key="5">
    <source>
        <dbReference type="ARBA" id="ARBA00022679"/>
    </source>
</evidence>
<dbReference type="Gene3D" id="6.10.340.10">
    <property type="match status" value="1"/>
</dbReference>
<feature type="region of interest" description="Disordered" evidence="10">
    <location>
        <begin position="1040"/>
        <end position="1221"/>
    </location>
</feature>
<dbReference type="SMART" id="SM00387">
    <property type="entry name" value="HATPase_c"/>
    <property type="match status" value="1"/>
</dbReference>
<comment type="subcellular location">
    <subcellularLocation>
        <location evidence="2">Membrane</location>
    </subcellularLocation>
</comment>
<feature type="compositionally biased region" description="Low complexity" evidence="10">
    <location>
        <begin position="695"/>
        <end position="708"/>
    </location>
</feature>
<evidence type="ECO:0000313" key="14">
    <source>
        <dbReference type="Proteomes" id="UP001501094"/>
    </source>
</evidence>
<keyword evidence="7" id="KW-0418">Kinase</keyword>
<dbReference type="PANTHER" id="PTHR45436">
    <property type="entry name" value="SENSOR HISTIDINE KINASE YKOH"/>
    <property type="match status" value="1"/>
</dbReference>
<comment type="catalytic activity">
    <reaction evidence="1">
        <text>ATP + protein L-histidine = ADP + protein N-phospho-L-histidine.</text>
        <dbReference type="EC" id="2.7.13.3"/>
    </reaction>
</comment>
<dbReference type="InterPro" id="IPR050428">
    <property type="entry name" value="TCS_sensor_his_kinase"/>
</dbReference>
<feature type="compositionally biased region" description="Basic and acidic residues" evidence="10">
    <location>
        <begin position="1316"/>
        <end position="1331"/>
    </location>
</feature>
<feature type="compositionally biased region" description="Polar residues" evidence="10">
    <location>
        <begin position="775"/>
        <end position="790"/>
    </location>
</feature>
<feature type="compositionally biased region" description="Polar residues" evidence="10">
    <location>
        <begin position="1340"/>
        <end position="1358"/>
    </location>
</feature>
<dbReference type="Gene3D" id="3.30.565.10">
    <property type="entry name" value="Histidine kinase-like ATPase, C-terminal domain"/>
    <property type="match status" value="1"/>
</dbReference>
<gene>
    <name evidence="13" type="ORF">GCM10009751_20570</name>
</gene>